<keyword evidence="6" id="KW-0732">Signal</keyword>
<dbReference type="InterPro" id="IPR003644">
    <property type="entry name" value="Calx_beta"/>
</dbReference>
<keyword evidence="10" id="KW-0406">Ion transport</keyword>
<dbReference type="GO" id="GO:0042383">
    <property type="term" value="C:sarcolemma"/>
    <property type="evidence" value="ECO:0007669"/>
    <property type="project" value="TreeGrafter"/>
</dbReference>
<evidence type="ECO:0000256" key="7">
    <source>
        <dbReference type="ARBA" id="ARBA00022737"/>
    </source>
</evidence>
<keyword evidence="5 12" id="KW-0812">Transmembrane</keyword>
<protein>
    <recommendedName>
        <fullName evidence="13">Calx-beta domain-containing protein</fullName>
    </recommendedName>
</protein>
<feature type="domain" description="Calx-beta" evidence="13">
    <location>
        <begin position="291"/>
        <end position="390"/>
    </location>
</feature>
<gene>
    <name evidence="14" type="ORF">HPB48_015010</name>
</gene>
<keyword evidence="9 12" id="KW-1133">Transmembrane helix</keyword>
<dbReference type="InterPro" id="IPR004837">
    <property type="entry name" value="NaCa_Exmemb"/>
</dbReference>
<dbReference type="GO" id="GO:0030424">
    <property type="term" value="C:axon"/>
    <property type="evidence" value="ECO:0007669"/>
    <property type="project" value="TreeGrafter"/>
</dbReference>
<dbReference type="VEuPathDB" id="VectorBase:HLOH_042162"/>
<evidence type="ECO:0000313" key="14">
    <source>
        <dbReference type="EMBL" id="KAH9365930.1"/>
    </source>
</evidence>
<evidence type="ECO:0000256" key="3">
    <source>
        <dbReference type="ARBA" id="ARBA00022449"/>
    </source>
</evidence>
<evidence type="ECO:0000256" key="12">
    <source>
        <dbReference type="SAM" id="Phobius"/>
    </source>
</evidence>
<comment type="subcellular location">
    <subcellularLocation>
        <location evidence="1">Endomembrane system</location>
        <topology evidence="1">Multi-pass membrane protein</topology>
    </subcellularLocation>
</comment>
<feature type="transmembrane region" description="Helical" evidence="12">
    <location>
        <begin position="106"/>
        <end position="126"/>
    </location>
</feature>
<dbReference type="Pfam" id="PF03160">
    <property type="entry name" value="Calx-beta"/>
    <property type="match status" value="1"/>
</dbReference>
<keyword evidence="11 12" id="KW-0472">Membrane</keyword>
<feature type="transmembrane region" description="Helical" evidence="12">
    <location>
        <begin position="74"/>
        <end position="94"/>
    </location>
</feature>
<evidence type="ECO:0000256" key="8">
    <source>
        <dbReference type="ARBA" id="ARBA00022837"/>
    </source>
</evidence>
<reference evidence="14 15" key="1">
    <citation type="journal article" date="2020" name="Cell">
        <title>Large-Scale Comparative Analyses of Tick Genomes Elucidate Their Genetic Diversity and Vector Capacities.</title>
        <authorList>
            <consortium name="Tick Genome and Microbiome Consortium (TIGMIC)"/>
            <person name="Jia N."/>
            <person name="Wang J."/>
            <person name="Shi W."/>
            <person name="Du L."/>
            <person name="Sun Y."/>
            <person name="Zhan W."/>
            <person name="Jiang J.F."/>
            <person name="Wang Q."/>
            <person name="Zhang B."/>
            <person name="Ji P."/>
            <person name="Bell-Sakyi L."/>
            <person name="Cui X.M."/>
            <person name="Yuan T.T."/>
            <person name="Jiang B.G."/>
            <person name="Yang W.F."/>
            <person name="Lam T.T."/>
            <person name="Chang Q.C."/>
            <person name="Ding S.J."/>
            <person name="Wang X.J."/>
            <person name="Zhu J.G."/>
            <person name="Ruan X.D."/>
            <person name="Zhao L."/>
            <person name="Wei J.T."/>
            <person name="Ye R.Z."/>
            <person name="Que T.C."/>
            <person name="Du C.H."/>
            <person name="Zhou Y.H."/>
            <person name="Cheng J.X."/>
            <person name="Dai P.F."/>
            <person name="Guo W.B."/>
            <person name="Han X.H."/>
            <person name="Huang E.J."/>
            <person name="Li L.F."/>
            <person name="Wei W."/>
            <person name="Gao Y.C."/>
            <person name="Liu J.Z."/>
            <person name="Shao H.Z."/>
            <person name="Wang X."/>
            <person name="Wang C.C."/>
            <person name="Yang T.C."/>
            <person name="Huo Q.B."/>
            <person name="Li W."/>
            <person name="Chen H.Y."/>
            <person name="Chen S.E."/>
            <person name="Zhou L.G."/>
            <person name="Ni X.B."/>
            <person name="Tian J.H."/>
            <person name="Sheng Y."/>
            <person name="Liu T."/>
            <person name="Pan Y.S."/>
            <person name="Xia L.Y."/>
            <person name="Li J."/>
            <person name="Zhao F."/>
            <person name="Cao W.C."/>
        </authorList>
    </citation>
    <scope>NUCLEOTIDE SEQUENCE [LARGE SCALE GENOMIC DNA]</scope>
    <source>
        <strain evidence="14">HaeL-2018</strain>
    </source>
</reference>
<proteinExistence type="predicted"/>
<dbReference type="InterPro" id="IPR044880">
    <property type="entry name" value="NCX_ion-bd_dom_sf"/>
</dbReference>
<dbReference type="GO" id="GO:0005432">
    <property type="term" value="F:calcium:sodium antiporter activity"/>
    <property type="evidence" value="ECO:0007669"/>
    <property type="project" value="TreeGrafter"/>
</dbReference>
<feature type="transmembrane region" description="Helical" evidence="12">
    <location>
        <begin position="138"/>
        <end position="161"/>
    </location>
</feature>
<keyword evidence="7" id="KW-0677">Repeat</keyword>
<evidence type="ECO:0000256" key="9">
    <source>
        <dbReference type="ARBA" id="ARBA00022989"/>
    </source>
</evidence>
<dbReference type="Pfam" id="PF01699">
    <property type="entry name" value="Na_Ca_ex"/>
    <property type="match status" value="1"/>
</dbReference>
<keyword evidence="4" id="KW-0109">Calcium transport</keyword>
<dbReference type="PANTHER" id="PTHR11878">
    <property type="entry name" value="SODIUM/CALCIUM EXCHANGER"/>
    <property type="match status" value="1"/>
</dbReference>
<dbReference type="Gene3D" id="2.60.40.2030">
    <property type="match status" value="1"/>
</dbReference>
<dbReference type="Gene3D" id="1.20.1420.30">
    <property type="entry name" value="NCX, central ion-binding region"/>
    <property type="match status" value="1"/>
</dbReference>
<evidence type="ECO:0000256" key="4">
    <source>
        <dbReference type="ARBA" id="ARBA00022568"/>
    </source>
</evidence>
<dbReference type="InterPro" id="IPR038081">
    <property type="entry name" value="CalX-like_sf"/>
</dbReference>
<evidence type="ECO:0000256" key="10">
    <source>
        <dbReference type="ARBA" id="ARBA00023065"/>
    </source>
</evidence>
<evidence type="ECO:0000313" key="15">
    <source>
        <dbReference type="Proteomes" id="UP000821853"/>
    </source>
</evidence>
<comment type="caution">
    <text evidence="14">The sequence shown here is derived from an EMBL/GenBank/DDBJ whole genome shotgun (WGS) entry which is preliminary data.</text>
</comment>
<evidence type="ECO:0000256" key="5">
    <source>
        <dbReference type="ARBA" id="ARBA00022692"/>
    </source>
</evidence>
<dbReference type="AlphaFoldDB" id="A0A9J6FRM7"/>
<sequence length="433" mass="47396">MCAIERITSKTRRLTLSAQVPGGQPDVIEVKVWNETVANLTLMALGSSAPEILLAIIEIVGSGFSAGDLGPGTIVGSAAFNLLVITAVCVMSIPGTETRTIRMVKVFAITAFFSVFAYVWMLVVLVGSSPEQIELWEAILTLLFFPLLVFLAYAADTGIFWPGARKRSAEKQLELQTTTDYSKGANNAVAPAGGPGTPGSLAARREFFPDGQLNRDNLLDFIREIRKHPGLTDEDAASLAAAKLAEQQHHTRMWYRVGAIRDLTGGRRTRPSINEKLQHPADEVEQGKLLKPVPEPENKNVATIEFNASSCAVLEKAGKVDVVIRRKGKLDCPATCRVETIDGTALAGEDYMELRQMVMFQAGETQRRVTVQIVDDNQWEPEETFFLRLSLPAGGDGAEVALGRKSVMEITIIDDDREWSCSWVLTLVSVRNH</sequence>
<evidence type="ECO:0000259" key="13">
    <source>
        <dbReference type="SMART" id="SM00237"/>
    </source>
</evidence>
<accession>A0A9J6FRM7</accession>
<dbReference type="SMART" id="SM00237">
    <property type="entry name" value="Calx_beta"/>
    <property type="match status" value="1"/>
</dbReference>
<evidence type="ECO:0000256" key="1">
    <source>
        <dbReference type="ARBA" id="ARBA00004127"/>
    </source>
</evidence>
<dbReference type="GO" id="GO:0007154">
    <property type="term" value="P:cell communication"/>
    <property type="evidence" value="ECO:0007669"/>
    <property type="project" value="InterPro"/>
</dbReference>
<organism evidence="14 15">
    <name type="scientific">Haemaphysalis longicornis</name>
    <name type="common">Bush tick</name>
    <dbReference type="NCBI Taxonomy" id="44386"/>
    <lineage>
        <taxon>Eukaryota</taxon>
        <taxon>Metazoa</taxon>
        <taxon>Ecdysozoa</taxon>
        <taxon>Arthropoda</taxon>
        <taxon>Chelicerata</taxon>
        <taxon>Arachnida</taxon>
        <taxon>Acari</taxon>
        <taxon>Parasitiformes</taxon>
        <taxon>Ixodida</taxon>
        <taxon>Ixodoidea</taxon>
        <taxon>Ixodidae</taxon>
        <taxon>Haemaphysalinae</taxon>
        <taxon>Haemaphysalis</taxon>
    </lineage>
</organism>
<dbReference type="GO" id="GO:0098794">
    <property type="term" value="C:postsynapse"/>
    <property type="evidence" value="ECO:0007669"/>
    <property type="project" value="TreeGrafter"/>
</dbReference>
<keyword evidence="2" id="KW-0813">Transport</keyword>
<evidence type="ECO:0000256" key="2">
    <source>
        <dbReference type="ARBA" id="ARBA00022448"/>
    </source>
</evidence>
<dbReference type="Proteomes" id="UP000821853">
    <property type="component" value="Unassembled WGS sequence"/>
</dbReference>
<name>A0A9J6FRM7_HAELO</name>
<evidence type="ECO:0000256" key="11">
    <source>
        <dbReference type="ARBA" id="ARBA00023136"/>
    </source>
</evidence>
<dbReference type="SUPFAM" id="SSF141072">
    <property type="entry name" value="CalX-like"/>
    <property type="match status" value="1"/>
</dbReference>
<keyword evidence="8" id="KW-0106">Calcium</keyword>
<dbReference type="GO" id="GO:0012505">
    <property type="term" value="C:endomembrane system"/>
    <property type="evidence" value="ECO:0007669"/>
    <property type="project" value="UniProtKB-SubCell"/>
</dbReference>
<dbReference type="OrthoDB" id="418484at2759"/>
<dbReference type="PANTHER" id="PTHR11878:SF76">
    <property type="entry name" value="CALX-BETA DOMAIN-CONTAINING PROTEIN"/>
    <property type="match status" value="1"/>
</dbReference>
<evidence type="ECO:0000256" key="6">
    <source>
        <dbReference type="ARBA" id="ARBA00022729"/>
    </source>
</evidence>
<keyword evidence="15" id="KW-1185">Reference proteome</keyword>
<dbReference type="EMBL" id="JABSTR010000003">
    <property type="protein sequence ID" value="KAH9365930.1"/>
    <property type="molecule type" value="Genomic_DNA"/>
</dbReference>
<dbReference type="OMA" id="SAWYRIN"/>
<keyword evidence="3" id="KW-0050">Antiport</keyword>
<dbReference type="InterPro" id="IPR051171">
    <property type="entry name" value="CaCA"/>
</dbReference>
<dbReference type="GO" id="GO:0098703">
    <property type="term" value="P:calcium ion import across plasma membrane"/>
    <property type="evidence" value="ECO:0007669"/>
    <property type="project" value="TreeGrafter"/>
</dbReference>